<sequence length="99" mass="11297">MFTTTLTFSIMKNIIKLFTFPLLTIIGFNSCASIPLKIGESENNSTYTVSYLFEHDGCKVYRFYDKGNYVYFTTKGDVTSITNDSTAQRTITINKTPYE</sequence>
<dbReference type="InterPro" id="IPR032618">
    <property type="entry name" value="DUF4884"/>
</dbReference>
<evidence type="ECO:0000313" key="2">
    <source>
        <dbReference type="Proteomes" id="UP000061587"/>
    </source>
</evidence>
<accession>A0A0P0L253</accession>
<dbReference type="AlphaFoldDB" id="A0A0P0L253"/>
<protein>
    <recommendedName>
        <fullName evidence="3">DUF4884 domain-containing protein</fullName>
    </recommendedName>
</protein>
<evidence type="ECO:0000313" key="1">
    <source>
        <dbReference type="EMBL" id="ALK83497.1"/>
    </source>
</evidence>
<organism evidence="1 2">
    <name type="scientific">Phocaeicola vulgatus</name>
    <name type="common">Bacteroides vulgatus</name>
    <dbReference type="NCBI Taxonomy" id="821"/>
    <lineage>
        <taxon>Bacteria</taxon>
        <taxon>Pseudomonadati</taxon>
        <taxon>Bacteroidota</taxon>
        <taxon>Bacteroidia</taxon>
        <taxon>Bacteroidales</taxon>
        <taxon>Bacteroidaceae</taxon>
        <taxon>Phocaeicola</taxon>
    </lineage>
</organism>
<dbReference type="EMBL" id="CP013020">
    <property type="protein sequence ID" value="ALK83497.1"/>
    <property type="molecule type" value="Genomic_DNA"/>
</dbReference>
<gene>
    <name evidence="1" type="ORF">BvMPK_0879</name>
</gene>
<name>A0A0P0L253_PHOVU</name>
<reference evidence="1 2" key="2">
    <citation type="journal article" date="2016" name="Genome Biol. Evol.">
        <title>Extensive mobilome-driven genome diversification in mouse gut-associated Bacteroides vulgatus mpk.</title>
        <authorList>
            <person name="Lange A."/>
            <person name="Beier S."/>
            <person name="Steimle A."/>
            <person name="Autenrieth I.B."/>
            <person name="Huson D.H."/>
            <person name="Frick J.S."/>
        </authorList>
    </citation>
    <scope>NUCLEOTIDE SEQUENCE [LARGE SCALE GENOMIC DNA]</scope>
    <source>
        <strain evidence="2">mpk</strain>
    </source>
</reference>
<dbReference type="Proteomes" id="UP000061587">
    <property type="component" value="Chromosome"/>
</dbReference>
<dbReference type="Pfam" id="PF16225">
    <property type="entry name" value="DUF4884"/>
    <property type="match status" value="1"/>
</dbReference>
<evidence type="ECO:0008006" key="3">
    <source>
        <dbReference type="Google" id="ProtNLM"/>
    </source>
</evidence>
<dbReference type="PATRIC" id="fig|821.40.peg.1037"/>
<reference evidence="2" key="1">
    <citation type="submission" date="2015-10" db="EMBL/GenBank/DDBJ databases">
        <title>Extensive mobilome-driven genome diversification in gut-associated Bacteroides vulgatus mpk.</title>
        <authorList>
            <person name="Beier S."/>
            <person name="Lange A."/>
            <person name="Huson D.H."/>
            <person name="Frick J.-S."/>
            <person name="Autenrieth I.B."/>
        </authorList>
    </citation>
    <scope>NUCLEOTIDE SEQUENCE [LARGE SCALE GENOMIC DNA]</scope>
    <source>
        <strain evidence="2">mpk</strain>
    </source>
</reference>
<proteinExistence type="predicted"/>